<dbReference type="PROSITE" id="PS51746">
    <property type="entry name" value="PPM_2"/>
    <property type="match status" value="1"/>
</dbReference>
<dbReference type="GO" id="GO:0046872">
    <property type="term" value="F:metal ion binding"/>
    <property type="evidence" value="ECO:0007669"/>
    <property type="project" value="UniProtKB-KW"/>
</dbReference>
<dbReference type="EMBL" id="JAHDYR010000053">
    <property type="protein sequence ID" value="KAG9391453.1"/>
    <property type="molecule type" value="Genomic_DNA"/>
</dbReference>
<evidence type="ECO:0000256" key="4">
    <source>
        <dbReference type="RuleBase" id="RU003465"/>
    </source>
</evidence>
<dbReference type="InterPro" id="IPR032675">
    <property type="entry name" value="LRR_dom_sf"/>
</dbReference>
<dbReference type="SMART" id="SM00331">
    <property type="entry name" value="PP2C_SIG"/>
    <property type="match status" value="1"/>
</dbReference>
<dbReference type="PANTHER" id="PTHR47992">
    <property type="entry name" value="PROTEIN PHOSPHATASE"/>
    <property type="match status" value="1"/>
</dbReference>
<gene>
    <name evidence="6" type="ORF">J8273_6213</name>
</gene>
<keyword evidence="1" id="KW-0479">Metal-binding</keyword>
<evidence type="ECO:0000256" key="3">
    <source>
        <dbReference type="ARBA" id="ARBA00022912"/>
    </source>
</evidence>
<dbReference type="Gene3D" id="3.80.10.10">
    <property type="entry name" value="Ribonuclease Inhibitor"/>
    <property type="match status" value="2"/>
</dbReference>
<dbReference type="AlphaFoldDB" id="A0A8J6AQT1"/>
<dbReference type="InterPro" id="IPR036457">
    <property type="entry name" value="PPM-type-like_dom_sf"/>
</dbReference>
<dbReference type="InterPro" id="IPR000222">
    <property type="entry name" value="PP2C_BS"/>
</dbReference>
<evidence type="ECO:0000256" key="1">
    <source>
        <dbReference type="ARBA" id="ARBA00022723"/>
    </source>
</evidence>
<sequence length="547" mass="59331">MGGAAGRFKPDHIRNKYAQALYREFKDRYQDSAQEKSESTSSAITAAVFSVFEMQEESSDSLVLDFAQTSLDDVSLSVIVQLVAVSAAVGYLNLNNKSLTIDHATLLADVLQFNVSLEHLELAACGLTSAHIDIIADALRRNDTLLSLNVSNNQLGVEGVKLLCLSLVEDADVRGAPSPIRRLALSGVGLDNHVSVIADIIGLLPRLSSLAVCDNNIDERGGQKIVRAVHDSASILDLDVRDNLLPEDQLVRVTQLCSRNTFALALLQKSIDDCLAGVTRDIVAPSVVPSNALDIKAAYAETVGRRPEMEDVVLLKTRYRDQPAEYFYAVYDGHGGRDSAEYAAATLLHLIAERCPASPDPASPDGQTALRLAIHNAFLECAGQMNVRGISDGTTALCAWIMGDFLITSNAGDSRAVLSREGRPVRLSFDHKPIEPSERQRIVSLGGFVEDKRVLGSLSVSRALGDFFLEPYVIPDPYVSFERLGPKDDFIILACDGLWDVVSDQAAVSLVGNERDPVQASIKLRDQAFLRGSTDNISVLVIMLKSR</sequence>
<keyword evidence="2 4" id="KW-0378">Hydrolase</keyword>
<name>A0A8J6AQT1_9EUKA</name>
<evidence type="ECO:0000313" key="7">
    <source>
        <dbReference type="Proteomes" id="UP000717585"/>
    </source>
</evidence>
<protein>
    <submittedName>
        <fullName evidence="6">Protein phosphatase</fullName>
    </submittedName>
</protein>
<proteinExistence type="inferred from homology"/>
<reference evidence="6" key="1">
    <citation type="submission" date="2021-05" db="EMBL/GenBank/DDBJ databases">
        <title>A free-living protist that lacks canonical eukaryotic 1 DNA replication and segregation systems.</title>
        <authorList>
            <person name="Salas-Leiva D.E."/>
            <person name="Tromer E.C."/>
            <person name="Curtis B.A."/>
            <person name="Jerlstrom-Hultqvist J."/>
            <person name="Kolisko M."/>
            <person name="Yi Z."/>
            <person name="Salas-Leiva J.S."/>
            <person name="Gallot-Lavallee L."/>
            <person name="Kops G.J.P.L."/>
            <person name="Archibald J.M."/>
            <person name="Simpson A.G.B."/>
            <person name="Roger A.J."/>
        </authorList>
    </citation>
    <scope>NUCLEOTIDE SEQUENCE</scope>
    <source>
        <strain evidence="6">BICM</strain>
    </source>
</reference>
<dbReference type="OrthoDB" id="10266495at2759"/>
<dbReference type="SMART" id="SM00368">
    <property type="entry name" value="LRR_RI"/>
    <property type="match status" value="3"/>
</dbReference>
<comment type="similarity">
    <text evidence="4">Belongs to the PP2C family.</text>
</comment>
<evidence type="ECO:0000259" key="5">
    <source>
        <dbReference type="PROSITE" id="PS51746"/>
    </source>
</evidence>
<dbReference type="Pfam" id="PF00481">
    <property type="entry name" value="PP2C"/>
    <property type="match status" value="1"/>
</dbReference>
<feature type="domain" description="PPM-type phosphatase" evidence="5">
    <location>
        <begin position="296"/>
        <end position="544"/>
    </location>
</feature>
<dbReference type="SMART" id="SM00332">
    <property type="entry name" value="PP2Cc"/>
    <property type="match status" value="1"/>
</dbReference>
<keyword evidence="3 4" id="KW-0904">Protein phosphatase</keyword>
<dbReference type="Gene3D" id="3.60.40.10">
    <property type="entry name" value="PPM-type phosphatase domain"/>
    <property type="match status" value="1"/>
</dbReference>
<dbReference type="SUPFAM" id="SSF52047">
    <property type="entry name" value="RNI-like"/>
    <property type="match status" value="1"/>
</dbReference>
<keyword evidence="7" id="KW-1185">Reference proteome</keyword>
<dbReference type="GO" id="GO:0004722">
    <property type="term" value="F:protein serine/threonine phosphatase activity"/>
    <property type="evidence" value="ECO:0007669"/>
    <property type="project" value="InterPro"/>
</dbReference>
<dbReference type="SUPFAM" id="SSF81606">
    <property type="entry name" value="PP2C-like"/>
    <property type="match status" value="1"/>
</dbReference>
<dbReference type="CDD" id="cd00143">
    <property type="entry name" value="PP2Cc"/>
    <property type="match status" value="1"/>
</dbReference>
<dbReference type="PROSITE" id="PS01032">
    <property type="entry name" value="PPM_1"/>
    <property type="match status" value="1"/>
</dbReference>
<comment type="caution">
    <text evidence="6">The sequence shown here is derived from an EMBL/GenBank/DDBJ whole genome shotgun (WGS) entry which is preliminary data.</text>
</comment>
<dbReference type="InterPro" id="IPR015655">
    <property type="entry name" value="PP2C"/>
</dbReference>
<evidence type="ECO:0000256" key="2">
    <source>
        <dbReference type="ARBA" id="ARBA00022801"/>
    </source>
</evidence>
<accession>A0A8J6AQT1</accession>
<dbReference type="Proteomes" id="UP000717585">
    <property type="component" value="Unassembled WGS sequence"/>
</dbReference>
<organism evidence="6 7">
    <name type="scientific">Carpediemonas membranifera</name>
    <dbReference type="NCBI Taxonomy" id="201153"/>
    <lineage>
        <taxon>Eukaryota</taxon>
        <taxon>Metamonada</taxon>
        <taxon>Carpediemonas-like organisms</taxon>
        <taxon>Carpediemonas</taxon>
    </lineage>
</organism>
<dbReference type="InterPro" id="IPR001932">
    <property type="entry name" value="PPM-type_phosphatase-like_dom"/>
</dbReference>
<evidence type="ECO:0000313" key="6">
    <source>
        <dbReference type="EMBL" id="KAG9391453.1"/>
    </source>
</evidence>